<dbReference type="RefSeq" id="XP_011496620.1">
    <property type="nucleotide sequence ID" value="XM_011498318.1"/>
</dbReference>
<dbReference type="AlphaFoldDB" id="A0AAJ7DU76"/>
<dbReference type="PROSITE" id="PS50088">
    <property type="entry name" value="ANK_REPEAT"/>
    <property type="match status" value="2"/>
</dbReference>
<evidence type="ECO:0000313" key="4">
    <source>
        <dbReference type="Proteomes" id="UP000695007"/>
    </source>
</evidence>
<sequence>MVNKKLKVERASDLRCVPFTKTINEDSDFENEAMFLRDCSTRSEYEMCKKKQKLAQCDQSYTFHGVELEQDVALANSLFSQDFNDYQRLSILCATTREHFGDYNPNDPKYAELVRSVVRHNVNVNVDLGLLSQKSLHLAAMYDHTKMLEYLLAHQGIGVDDPDSSGTTALHVAAFRKNIAAMELLLRYGADPRVKSHEGLSPMFFAIRSGSIEAVELLASHGCDVNEIVVDRDLNRRYSHLHCAVERNHVKDKILL</sequence>
<dbReference type="Pfam" id="PF12796">
    <property type="entry name" value="Ank_2"/>
    <property type="match status" value="1"/>
</dbReference>
<dbReference type="Gene3D" id="1.25.40.20">
    <property type="entry name" value="Ankyrin repeat-containing domain"/>
    <property type="match status" value="1"/>
</dbReference>
<dbReference type="KEGG" id="csol:105361208"/>
<proteinExistence type="predicted"/>
<evidence type="ECO:0000256" key="2">
    <source>
        <dbReference type="ARBA" id="ARBA00023043"/>
    </source>
</evidence>
<keyword evidence="1" id="KW-0677">Repeat</keyword>
<accession>A0AAJ7DU76</accession>
<dbReference type="PANTHER" id="PTHR24180">
    <property type="entry name" value="CYCLIN-DEPENDENT KINASE INHIBITOR 2C-RELATED"/>
    <property type="match status" value="1"/>
</dbReference>
<feature type="repeat" description="ANK" evidence="3">
    <location>
        <begin position="165"/>
        <end position="197"/>
    </location>
</feature>
<feature type="repeat" description="ANK" evidence="3">
    <location>
        <begin position="198"/>
        <end position="226"/>
    </location>
</feature>
<dbReference type="InterPro" id="IPR036770">
    <property type="entry name" value="Ankyrin_rpt-contain_sf"/>
</dbReference>
<dbReference type="PANTHER" id="PTHR24180:SF45">
    <property type="entry name" value="POLY [ADP-RIBOSE] POLYMERASE TANKYRASE"/>
    <property type="match status" value="1"/>
</dbReference>
<dbReference type="InterPro" id="IPR002110">
    <property type="entry name" value="Ankyrin_rpt"/>
</dbReference>
<evidence type="ECO:0000256" key="3">
    <source>
        <dbReference type="PROSITE-ProRule" id="PRU00023"/>
    </source>
</evidence>
<dbReference type="InterPro" id="IPR051637">
    <property type="entry name" value="Ank_repeat_dom-contain_49"/>
</dbReference>
<dbReference type="PROSITE" id="PS50297">
    <property type="entry name" value="ANK_REP_REGION"/>
    <property type="match status" value="2"/>
</dbReference>
<keyword evidence="2 3" id="KW-0040">ANK repeat</keyword>
<dbReference type="SUPFAM" id="SSF48403">
    <property type="entry name" value="Ankyrin repeat"/>
    <property type="match status" value="1"/>
</dbReference>
<gene>
    <name evidence="5" type="primary">LOC105361208</name>
</gene>
<name>A0AAJ7DU76_9HYME</name>
<keyword evidence="4" id="KW-1185">Reference proteome</keyword>
<dbReference type="Pfam" id="PF13606">
    <property type="entry name" value="Ank_3"/>
    <property type="match status" value="1"/>
</dbReference>
<protein>
    <submittedName>
        <fullName evidence="5">Ankyrin repeat domain-containing protein EMB506, chloroplastic-like</fullName>
    </submittedName>
</protein>
<evidence type="ECO:0000313" key="5">
    <source>
        <dbReference type="RefSeq" id="XP_011496620.1"/>
    </source>
</evidence>
<organism evidence="4 5">
    <name type="scientific">Ceratosolen solmsi marchali</name>
    <dbReference type="NCBI Taxonomy" id="326594"/>
    <lineage>
        <taxon>Eukaryota</taxon>
        <taxon>Metazoa</taxon>
        <taxon>Ecdysozoa</taxon>
        <taxon>Arthropoda</taxon>
        <taxon>Hexapoda</taxon>
        <taxon>Insecta</taxon>
        <taxon>Pterygota</taxon>
        <taxon>Neoptera</taxon>
        <taxon>Endopterygota</taxon>
        <taxon>Hymenoptera</taxon>
        <taxon>Apocrita</taxon>
        <taxon>Proctotrupomorpha</taxon>
        <taxon>Chalcidoidea</taxon>
        <taxon>Agaonidae</taxon>
        <taxon>Agaoninae</taxon>
        <taxon>Ceratosolen</taxon>
    </lineage>
</organism>
<reference evidence="5" key="1">
    <citation type="submission" date="2025-08" db="UniProtKB">
        <authorList>
            <consortium name="RefSeq"/>
        </authorList>
    </citation>
    <scope>IDENTIFICATION</scope>
</reference>
<dbReference type="GeneID" id="105361208"/>
<evidence type="ECO:0000256" key="1">
    <source>
        <dbReference type="ARBA" id="ARBA00022737"/>
    </source>
</evidence>
<dbReference type="Proteomes" id="UP000695007">
    <property type="component" value="Unplaced"/>
</dbReference>
<dbReference type="SMART" id="SM00248">
    <property type="entry name" value="ANK"/>
    <property type="match status" value="4"/>
</dbReference>